<protein>
    <submittedName>
        <fullName evidence="2">Uncharacterized protein</fullName>
    </submittedName>
</protein>
<sequence>MVMLSDVFSFLLAALRFQSVLTVTWTACVLVWIAWGRLRGPSAEHTEWRPGRVTLFNWGGLGAWAAGTAVGMVLLSVGDDNSWTATWALPLSFVVSALAELLVLATSGPERTVMRRPRDPREEVDDPWEARIRCHHCGRFYLAVEMDRDPGHGHQAICASDAQASSTFYRHASSEARGSAGR</sequence>
<comment type="caution">
    <text evidence="2">The sequence shown here is derived from an EMBL/GenBank/DDBJ whole genome shotgun (WGS) entry which is preliminary data.</text>
</comment>
<keyword evidence="3" id="KW-1185">Reference proteome</keyword>
<evidence type="ECO:0000313" key="3">
    <source>
        <dbReference type="Proteomes" id="UP001500724"/>
    </source>
</evidence>
<proteinExistence type="predicted"/>
<feature type="transmembrane region" description="Helical" evidence="1">
    <location>
        <begin position="87"/>
        <end position="108"/>
    </location>
</feature>
<dbReference type="EMBL" id="BAAAGU010000064">
    <property type="protein sequence ID" value="GAA0665086.1"/>
    <property type="molecule type" value="Genomic_DNA"/>
</dbReference>
<feature type="transmembrane region" description="Helical" evidence="1">
    <location>
        <begin position="55"/>
        <end position="75"/>
    </location>
</feature>
<gene>
    <name evidence="2" type="ORF">GCM10009535_51010</name>
</gene>
<reference evidence="2 3" key="1">
    <citation type="journal article" date="2019" name="Int. J. Syst. Evol. Microbiol.">
        <title>The Global Catalogue of Microorganisms (GCM) 10K type strain sequencing project: providing services to taxonomists for standard genome sequencing and annotation.</title>
        <authorList>
            <consortium name="The Broad Institute Genomics Platform"/>
            <consortium name="The Broad Institute Genome Sequencing Center for Infectious Disease"/>
            <person name="Wu L."/>
            <person name="Ma J."/>
        </authorList>
    </citation>
    <scope>NUCLEOTIDE SEQUENCE [LARGE SCALE GENOMIC DNA]</scope>
    <source>
        <strain evidence="2 3">JCM 10367</strain>
    </source>
</reference>
<feature type="transmembrane region" description="Helical" evidence="1">
    <location>
        <begin position="12"/>
        <end position="35"/>
    </location>
</feature>
<organism evidence="2 3">
    <name type="scientific">Streptomyces thermocarboxydovorans</name>
    <dbReference type="NCBI Taxonomy" id="59298"/>
    <lineage>
        <taxon>Bacteria</taxon>
        <taxon>Bacillati</taxon>
        <taxon>Actinomycetota</taxon>
        <taxon>Actinomycetes</taxon>
        <taxon>Kitasatosporales</taxon>
        <taxon>Streptomycetaceae</taxon>
        <taxon>Streptomyces</taxon>
    </lineage>
</organism>
<evidence type="ECO:0000313" key="2">
    <source>
        <dbReference type="EMBL" id="GAA0665086.1"/>
    </source>
</evidence>
<keyword evidence="1" id="KW-0472">Membrane</keyword>
<name>A0ABN1HS80_9ACTN</name>
<evidence type="ECO:0000256" key="1">
    <source>
        <dbReference type="SAM" id="Phobius"/>
    </source>
</evidence>
<accession>A0ABN1HS80</accession>
<keyword evidence="1" id="KW-1133">Transmembrane helix</keyword>
<dbReference type="Proteomes" id="UP001500724">
    <property type="component" value="Unassembled WGS sequence"/>
</dbReference>
<keyword evidence="1" id="KW-0812">Transmembrane</keyword>